<gene>
    <name evidence="2" type="ORF">Gferi_22545</name>
</gene>
<dbReference type="AlphaFoldDB" id="A0A1D8GMH0"/>
<keyword evidence="1" id="KW-1133">Transmembrane helix</keyword>
<dbReference type="STRING" id="1424294.Gferi_22545"/>
<dbReference type="EMBL" id="CP017269">
    <property type="protein sequence ID" value="AOT72070.1"/>
    <property type="molecule type" value="Genomic_DNA"/>
</dbReference>
<keyword evidence="3" id="KW-1185">Reference proteome</keyword>
<proteinExistence type="predicted"/>
<evidence type="ECO:0000313" key="3">
    <source>
        <dbReference type="Proteomes" id="UP000095743"/>
    </source>
</evidence>
<evidence type="ECO:0000256" key="1">
    <source>
        <dbReference type="SAM" id="Phobius"/>
    </source>
</evidence>
<protein>
    <submittedName>
        <fullName evidence="2">Uncharacterized protein</fullName>
    </submittedName>
</protein>
<dbReference type="Proteomes" id="UP000095743">
    <property type="component" value="Chromosome"/>
</dbReference>
<name>A0A1D8GMH0_9FIRM</name>
<accession>A0A1D8GMH0</accession>
<feature type="transmembrane region" description="Helical" evidence="1">
    <location>
        <begin position="25"/>
        <end position="45"/>
    </location>
</feature>
<dbReference type="KEGG" id="gfe:Gferi_22545"/>
<reference evidence="2 3" key="1">
    <citation type="submission" date="2016-09" db="EMBL/GenBank/DDBJ databases">
        <title>Genomic analysis reveals versatility of anaerobic energy metabolism of Geosporobacter ferrireducens IRF9 of phylum Firmicutes.</title>
        <authorList>
            <person name="Kim S.-J."/>
        </authorList>
    </citation>
    <scope>NUCLEOTIDE SEQUENCE [LARGE SCALE GENOMIC DNA]</scope>
    <source>
        <strain evidence="2 3">IRF9</strain>
    </source>
</reference>
<evidence type="ECO:0000313" key="2">
    <source>
        <dbReference type="EMBL" id="AOT72070.1"/>
    </source>
</evidence>
<keyword evidence="1" id="KW-0812">Transmembrane</keyword>
<organism evidence="2 3">
    <name type="scientific">Geosporobacter ferrireducens</name>
    <dbReference type="NCBI Taxonomy" id="1424294"/>
    <lineage>
        <taxon>Bacteria</taxon>
        <taxon>Bacillati</taxon>
        <taxon>Bacillota</taxon>
        <taxon>Clostridia</taxon>
        <taxon>Peptostreptococcales</taxon>
        <taxon>Thermotaleaceae</taxon>
        <taxon>Geosporobacter</taxon>
    </lineage>
</organism>
<sequence length="88" mass="10121">MKSRADFIGISHKICFLFLWEIEHVAALIFNFFVNCIIIGLRGVIGTVRQVHMFFYVLEELAPWRSGSSILIAIYIASKLQRGVRIHV</sequence>
<keyword evidence="1" id="KW-0472">Membrane</keyword>